<comment type="caution">
    <text evidence="2">The sequence shown here is derived from an EMBL/GenBank/DDBJ whole genome shotgun (WGS) entry which is preliminary data.</text>
</comment>
<proteinExistence type="predicted"/>
<evidence type="ECO:0000313" key="5">
    <source>
        <dbReference type="Proteomes" id="UP000572268"/>
    </source>
</evidence>
<dbReference type="EMBL" id="JABANN010000021">
    <property type="protein sequence ID" value="KAF4674998.1"/>
    <property type="molecule type" value="Genomic_DNA"/>
</dbReference>
<protein>
    <submittedName>
        <fullName evidence="2">Uncharacterized protein</fullName>
    </submittedName>
</protein>
<organism evidence="2 4">
    <name type="scientific">Perkinsus olseni</name>
    <name type="common">Perkinsus atlanticus</name>
    <dbReference type="NCBI Taxonomy" id="32597"/>
    <lineage>
        <taxon>Eukaryota</taxon>
        <taxon>Sar</taxon>
        <taxon>Alveolata</taxon>
        <taxon>Perkinsozoa</taxon>
        <taxon>Perkinsea</taxon>
        <taxon>Perkinsida</taxon>
        <taxon>Perkinsidae</taxon>
        <taxon>Perkinsus</taxon>
    </lineage>
</organism>
<dbReference type="Proteomes" id="UP000572268">
    <property type="component" value="Unassembled WGS sequence"/>
</dbReference>
<dbReference type="Proteomes" id="UP000570595">
    <property type="component" value="Unassembled WGS sequence"/>
</dbReference>
<name>A0A7J6MDC7_PEROL</name>
<dbReference type="EMBL" id="JABAHT010000022">
    <property type="protein sequence ID" value="KAF4669555.1"/>
    <property type="molecule type" value="Genomic_DNA"/>
</dbReference>
<evidence type="ECO:0000256" key="1">
    <source>
        <dbReference type="SAM" id="MobiDB-lite"/>
    </source>
</evidence>
<reference evidence="4 5" key="1">
    <citation type="submission" date="2020-04" db="EMBL/GenBank/DDBJ databases">
        <title>Perkinsus olseni comparative genomics.</title>
        <authorList>
            <person name="Bogema D.R."/>
        </authorList>
    </citation>
    <scope>NUCLEOTIDE SEQUENCE [LARGE SCALE GENOMIC DNA]</scope>
    <source>
        <strain evidence="2">ATCC PRA-179</strain>
        <strain evidence="3">ATCC PRA-31</strain>
    </source>
</reference>
<dbReference type="AlphaFoldDB" id="A0A7J6MDC7"/>
<feature type="region of interest" description="Disordered" evidence="1">
    <location>
        <begin position="1"/>
        <end position="21"/>
    </location>
</feature>
<accession>A0A7J6MDC7</accession>
<evidence type="ECO:0000313" key="4">
    <source>
        <dbReference type="Proteomes" id="UP000570595"/>
    </source>
</evidence>
<feature type="region of interest" description="Disordered" evidence="1">
    <location>
        <begin position="68"/>
        <end position="89"/>
    </location>
</feature>
<evidence type="ECO:0000313" key="3">
    <source>
        <dbReference type="EMBL" id="KAF4674998.1"/>
    </source>
</evidence>
<gene>
    <name evidence="3" type="ORF">FOL46_003166</name>
    <name evidence="2" type="ORF">FOZ61_003789</name>
</gene>
<sequence>MPEGVGGRFDSPSFLQSRSTPPIQSVDELYAEVSELVTNITNVWSWGINTTTLYRIKLPYRARIRVKKAVSTSKPGPWNEEVPSHEQAH</sequence>
<evidence type="ECO:0000313" key="2">
    <source>
        <dbReference type="EMBL" id="KAF4669555.1"/>
    </source>
</evidence>